<evidence type="ECO:0000256" key="1">
    <source>
        <dbReference type="PROSITE-ProRule" id="PRU00169"/>
    </source>
</evidence>
<comment type="caution">
    <text evidence="3">The sequence shown here is derived from an EMBL/GenBank/DDBJ whole genome shotgun (WGS) entry which is preliminary data.</text>
</comment>
<dbReference type="Pfam" id="PF00072">
    <property type="entry name" value="Response_reg"/>
    <property type="match status" value="1"/>
</dbReference>
<dbReference type="AlphaFoldDB" id="A0A7Y0SP22"/>
<name>A0A7Y0SP22_VIBPH</name>
<dbReference type="InterPro" id="IPR001789">
    <property type="entry name" value="Sig_transdc_resp-reg_receiver"/>
</dbReference>
<dbReference type="PROSITE" id="PS50110">
    <property type="entry name" value="RESPONSE_REGULATORY"/>
    <property type="match status" value="1"/>
</dbReference>
<dbReference type="Proteomes" id="UP000518904">
    <property type="component" value="Unassembled WGS sequence"/>
</dbReference>
<dbReference type="Gene3D" id="3.40.50.2300">
    <property type="match status" value="1"/>
</dbReference>
<evidence type="ECO:0000259" key="2">
    <source>
        <dbReference type="PROSITE" id="PS50110"/>
    </source>
</evidence>
<sequence length="65" mass="7101">MCQVFFIDDEADLRIAIEQTFELADIDAKFFVDAESALIAMQQGEEAGVVVTDICLPGISGMDML</sequence>
<evidence type="ECO:0000313" key="3">
    <source>
        <dbReference type="EMBL" id="NMU87004.1"/>
    </source>
</evidence>
<dbReference type="GO" id="GO:0000160">
    <property type="term" value="P:phosphorelay signal transduction system"/>
    <property type="evidence" value="ECO:0007669"/>
    <property type="project" value="InterPro"/>
</dbReference>
<dbReference type="EMBL" id="JABCLB010002557">
    <property type="protein sequence ID" value="NMU87004.1"/>
    <property type="molecule type" value="Genomic_DNA"/>
</dbReference>
<organism evidence="3 4">
    <name type="scientific">Vibrio parahaemolyticus</name>
    <dbReference type="NCBI Taxonomy" id="670"/>
    <lineage>
        <taxon>Bacteria</taxon>
        <taxon>Pseudomonadati</taxon>
        <taxon>Pseudomonadota</taxon>
        <taxon>Gammaproteobacteria</taxon>
        <taxon>Vibrionales</taxon>
        <taxon>Vibrionaceae</taxon>
        <taxon>Vibrio</taxon>
    </lineage>
</organism>
<evidence type="ECO:0000313" key="4">
    <source>
        <dbReference type="Proteomes" id="UP000518904"/>
    </source>
</evidence>
<keyword evidence="1" id="KW-0597">Phosphoprotein</keyword>
<gene>
    <name evidence="3" type="ORF">HKB16_29585</name>
</gene>
<feature type="domain" description="Response regulatory" evidence="2">
    <location>
        <begin position="3"/>
        <end position="65"/>
    </location>
</feature>
<dbReference type="InterPro" id="IPR011006">
    <property type="entry name" value="CheY-like_superfamily"/>
</dbReference>
<dbReference type="SUPFAM" id="SSF52172">
    <property type="entry name" value="CheY-like"/>
    <property type="match status" value="1"/>
</dbReference>
<feature type="modified residue" description="4-aspartylphosphate" evidence="1">
    <location>
        <position position="53"/>
    </location>
</feature>
<proteinExistence type="predicted"/>
<feature type="non-terminal residue" evidence="3">
    <location>
        <position position="65"/>
    </location>
</feature>
<protein>
    <submittedName>
        <fullName evidence="3">Response regulator</fullName>
    </submittedName>
</protein>
<accession>A0A7Y0SP22</accession>
<reference evidence="3 4" key="1">
    <citation type="submission" date="2020-04" db="EMBL/GenBank/DDBJ databases">
        <title>Whole-genome sequencing of Vibrio spp. from China reveals different genetic environments of blaCTX-M-14 among diverse lineages.</title>
        <authorList>
            <person name="Zheng Z."/>
            <person name="Ye L."/>
            <person name="Chen S."/>
        </authorList>
    </citation>
    <scope>NUCLEOTIDE SEQUENCE [LARGE SCALE GENOMIC DNA]</scope>
    <source>
        <strain evidence="3 4">Vb0551</strain>
    </source>
</reference>